<dbReference type="KEGG" id="tak:Tharo_3016"/>
<dbReference type="EMBL" id="CP028339">
    <property type="protein sequence ID" value="AVR89897.1"/>
    <property type="molecule type" value="Genomic_DNA"/>
</dbReference>
<dbReference type="InterPro" id="IPR012349">
    <property type="entry name" value="Split_barrel_FMN-bd"/>
</dbReference>
<evidence type="ECO:0000313" key="3">
    <source>
        <dbReference type="Proteomes" id="UP000241885"/>
    </source>
</evidence>
<gene>
    <name evidence="2" type="ORF">Tharo_3016</name>
</gene>
<reference evidence="2 3" key="1">
    <citation type="submission" date="2018-03" db="EMBL/GenBank/DDBJ databases">
        <title>Complete genome sequence of Thauera aromatica, a model organism for studying aromatic compound degradation under denitrifying conditions.</title>
        <authorList>
            <person name="Lo H.-Y."/>
            <person name="Goris T."/>
            <person name="Boll M."/>
            <person name="Mueller J.A."/>
        </authorList>
    </citation>
    <scope>NUCLEOTIDE SEQUENCE [LARGE SCALE GENOMIC DNA]</scope>
    <source>
        <strain evidence="2 3">K172</strain>
    </source>
</reference>
<dbReference type="AlphaFoldDB" id="A0A2R4BRD8"/>
<keyword evidence="3" id="KW-1185">Reference proteome</keyword>
<dbReference type="InterPro" id="IPR011576">
    <property type="entry name" value="Pyridox_Oxase_N"/>
</dbReference>
<dbReference type="Pfam" id="PF01243">
    <property type="entry name" value="PNPOx_N"/>
    <property type="match status" value="1"/>
</dbReference>
<feature type="domain" description="Pyridoxamine 5'-phosphate oxidase N-terminal" evidence="1">
    <location>
        <begin position="6"/>
        <end position="107"/>
    </location>
</feature>
<dbReference type="Proteomes" id="UP000241885">
    <property type="component" value="Chromosome"/>
</dbReference>
<proteinExistence type="predicted"/>
<accession>A0A2R4BRD8</accession>
<dbReference type="Gene3D" id="2.30.110.10">
    <property type="entry name" value="Electron Transport, Fmn-binding Protein, Chain A"/>
    <property type="match status" value="1"/>
</dbReference>
<protein>
    <submittedName>
        <fullName evidence="2">Pyridoxamine 5'-phosphate oxidase-like protein</fullName>
    </submittedName>
</protein>
<organism evidence="2 3">
    <name type="scientific">Thauera aromatica K172</name>
    <dbReference type="NCBI Taxonomy" id="44139"/>
    <lineage>
        <taxon>Bacteria</taxon>
        <taxon>Pseudomonadati</taxon>
        <taxon>Pseudomonadota</taxon>
        <taxon>Betaproteobacteria</taxon>
        <taxon>Rhodocyclales</taxon>
        <taxon>Zoogloeaceae</taxon>
        <taxon>Thauera</taxon>
    </lineage>
</organism>
<sequence length="128" mass="13800">MMSAIEPVIQELLDNTEFLTIVTQGPDGPHLVGNWGDYLRRLGVEGRRLVLPAGYYHQTEQNLQRDNRVQVFVAARAVRGSHGPGQGAVLRGTGAIVTEGALAERAKAAFPWARGALVIEVEAAATQL</sequence>
<evidence type="ECO:0000313" key="2">
    <source>
        <dbReference type="EMBL" id="AVR89897.1"/>
    </source>
</evidence>
<name>A0A2R4BRD8_THAAR</name>
<dbReference type="SUPFAM" id="SSF50475">
    <property type="entry name" value="FMN-binding split barrel"/>
    <property type="match status" value="1"/>
</dbReference>
<evidence type="ECO:0000259" key="1">
    <source>
        <dbReference type="Pfam" id="PF01243"/>
    </source>
</evidence>